<dbReference type="PANTHER" id="PTHR10529">
    <property type="entry name" value="AP COMPLEX SUBUNIT MU"/>
    <property type="match status" value="1"/>
</dbReference>
<dbReference type="SUPFAM" id="SSF64356">
    <property type="entry name" value="SNARE-like"/>
    <property type="match status" value="1"/>
</dbReference>
<evidence type="ECO:0000313" key="7">
    <source>
        <dbReference type="EMBL" id="NDV32026.1"/>
    </source>
</evidence>
<dbReference type="CDD" id="cd14835">
    <property type="entry name" value="AP1_Mu_N"/>
    <property type="match status" value="1"/>
</dbReference>
<evidence type="ECO:0000256" key="5">
    <source>
        <dbReference type="PIRNR" id="PIRNR005992"/>
    </source>
</evidence>
<name>A0A6B2L4Z2_9EUKA</name>
<evidence type="ECO:0000256" key="1">
    <source>
        <dbReference type="ARBA" id="ARBA00004308"/>
    </source>
</evidence>
<dbReference type="GO" id="GO:0031201">
    <property type="term" value="C:SNARE complex"/>
    <property type="evidence" value="ECO:0007669"/>
    <property type="project" value="UniProtKB-ARBA"/>
</dbReference>
<dbReference type="PROSITE" id="PS51072">
    <property type="entry name" value="MHD"/>
    <property type="match status" value="1"/>
</dbReference>
<evidence type="ECO:0000256" key="3">
    <source>
        <dbReference type="ARBA" id="ARBA00022927"/>
    </source>
</evidence>
<dbReference type="InterPro" id="IPR022775">
    <property type="entry name" value="AP_mu_sigma_su"/>
</dbReference>
<dbReference type="PIRSF" id="PIRSF005992">
    <property type="entry name" value="Clathrin_mu"/>
    <property type="match status" value="1"/>
</dbReference>
<dbReference type="AlphaFoldDB" id="A0A6B2L4Z2"/>
<protein>
    <recommendedName>
        <fullName evidence="6">MHD domain-containing protein</fullName>
    </recommendedName>
</protein>
<keyword evidence="4" id="KW-0472">Membrane</keyword>
<organism evidence="7">
    <name type="scientific">Arcella intermedia</name>
    <dbReference type="NCBI Taxonomy" id="1963864"/>
    <lineage>
        <taxon>Eukaryota</taxon>
        <taxon>Amoebozoa</taxon>
        <taxon>Tubulinea</taxon>
        <taxon>Elardia</taxon>
        <taxon>Arcellinida</taxon>
        <taxon>Sphaerothecina</taxon>
        <taxon>Arcellidae</taxon>
        <taxon>Arcella</taxon>
    </lineage>
</organism>
<proteinExistence type="inferred from homology"/>
<accession>A0A6B2L4Z2</accession>
<dbReference type="Gene3D" id="3.30.450.60">
    <property type="match status" value="1"/>
</dbReference>
<keyword evidence="2 5" id="KW-0813">Transport</keyword>
<dbReference type="EMBL" id="GIBP01003057">
    <property type="protein sequence ID" value="NDV32026.1"/>
    <property type="molecule type" value="Transcribed_RNA"/>
</dbReference>
<comment type="similarity">
    <text evidence="5">Belongs to the adaptor complexes medium subunit family.</text>
</comment>
<dbReference type="InterPro" id="IPR028565">
    <property type="entry name" value="MHD"/>
</dbReference>
<dbReference type="PRINTS" id="PR00314">
    <property type="entry name" value="CLATHRINADPT"/>
</dbReference>
<dbReference type="GO" id="GO:0016192">
    <property type="term" value="P:vesicle-mediated transport"/>
    <property type="evidence" value="ECO:0007669"/>
    <property type="project" value="InterPro"/>
</dbReference>
<dbReference type="GO" id="GO:0012505">
    <property type="term" value="C:endomembrane system"/>
    <property type="evidence" value="ECO:0007669"/>
    <property type="project" value="UniProtKB-SubCell"/>
</dbReference>
<dbReference type="InterPro" id="IPR011012">
    <property type="entry name" value="Longin-like_dom_sf"/>
</dbReference>
<dbReference type="Pfam" id="PF00928">
    <property type="entry name" value="Adap_comp_sub"/>
    <property type="match status" value="1"/>
</dbReference>
<dbReference type="FunFam" id="3.30.450.60:FF:000002">
    <property type="entry name" value="AP-2 complex subunit mu, putative"/>
    <property type="match status" value="1"/>
</dbReference>
<dbReference type="SUPFAM" id="SSF49447">
    <property type="entry name" value="Second domain of Mu2 adaptin subunit (ap50) of ap2 adaptor"/>
    <property type="match status" value="1"/>
</dbReference>
<evidence type="ECO:0000256" key="2">
    <source>
        <dbReference type="ARBA" id="ARBA00022448"/>
    </source>
</evidence>
<dbReference type="InterPro" id="IPR036168">
    <property type="entry name" value="AP2_Mu_C_sf"/>
</dbReference>
<dbReference type="GO" id="GO:0030131">
    <property type="term" value="C:clathrin adaptor complex"/>
    <property type="evidence" value="ECO:0007669"/>
    <property type="project" value="UniProtKB-UniRule"/>
</dbReference>
<evidence type="ECO:0000256" key="4">
    <source>
        <dbReference type="ARBA" id="ARBA00023136"/>
    </source>
</evidence>
<dbReference type="Pfam" id="PF01217">
    <property type="entry name" value="Clat_adaptor_s"/>
    <property type="match status" value="1"/>
</dbReference>
<dbReference type="GO" id="GO:0006886">
    <property type="term" value="P:intracellular protein transport"/>
    <property type="evidence" value="ECO:0007669"/>
    <property type="project" value="UniProtKB-UniRule"/>
</dbReference>
<sequence length="426" mass="48818">MSVSALFILDSKGKIIISRDYRGDVRVSCVDRFVQRLVEEDESSLKPVFEEDGINYIYVKHNNVFLLAVTRRNADATMVLLFLHTIIKVFEEYFSALEEESIRDNFVITYELLDEMMDFGYPQTTEPQLLKQYITQKGHKLNKAQVTIPASLTGPHPWRPPDIKYRKNEVFLDVIEKVNLLIGSNGAILNSEIIGQVMVKCYLSGVPVLRLGLNDRVQFSDQNKATQSTKGIDMEDVKFHQCVSLSRFDEEGIISFVPPDGEFELLSYRLSANIKPLYIVEAIVDSHAHSRVEYLVKVRSQYKPRSVANNVKIVIPVPPDADSPRFRASIGSVQYSPGQNCIIWTIRQFSGEKEFLMRAHFGLPSIVNEEEEKTMPPISVEFEIPYFTVSGIQVRYLKITEPIEKYTALPWVRYITQNGQYQIRTT</sequence>
<keyword evidence="3 5" id="KW-0653">Protein transport</keyword>
<dbReference type="Gene3D" id="2.60.40.1170">
    <property type="entry name" value="Mu homology domain, subdomain B"/>
    <property type="match status" value="2"/>
</dbReference>
<dbReference type="InterPro" id="IPR001392">
    <property type="entry name" value="Clathrin_mu"/>
</dbReference>
<evidence type="ECO:0000259" key="6">
    <source>
        <dbReference type="PROSITE" id="PS51072"/>
    </source>
</evidence>
<feature type="domain" description="MHD" evidence="6">
    <location>
        <begin position="167"/>
        <end position="424"/>
    </location>
</feature>
<dbReference type="CDD" id="cd09250">
    <property type="entry name" value="AP-1_Mu1_Cterm"/>
    <property type="match status" value="1"/>
</dbReference>
<reference evidence="7" key="1">
    <citation type="journal article" date="2020" name="J. Eukaryot. Microbiol.">
        <title>De novo Sequencing, Assembly and Annotation of the Transcriptome for the Free-Living Testate Amoeba Arcella intermedia.</title>
        <authorList>
            <person name="Ribeiro G.M."/>
            <person name="Porfirio-Sousa A.L."/>
            <person name="Maurer-Alcala X.X."/>
            <person name="Katz L.A."/>
            <person name="Lahr D.J.G."/>
        </authorList>
    </citation>
    <scope>NUCLEOTIDE SEQUENCE</scope>
</reference>
<comment type="subcellular location">
    <subcellularLocation>
        <location evidence="1">Endomembrane system</location>
    </subcellularLocation>
</comment>
<dbReference type="InterPro" id="IPR050431">
    <property type="entry name" value="Adaptor_comp_med_subunit"/>
</dbReference>